<comment type="caution">
    <text evidence="10">The sequence shown here is derived from an EMBL/GenBank/DDBJ whole genome shotgun (WGS) entry which is preliminary data.</text>
</comment>
<evidence type="ECO:0000256" key="1">
    <source>
        <dbReference type="ARBA" id="ARBA00005641"/>
    </source>
</evidence>
<evidence type="ECO:0000256" key="6">
    <source>
        <dbReference type="ARBA" id="ARBA00023326"/>
    </source>
</evidence>
<dbReference type="PANTHER" id="PTHR31297:SF41">
    <property type="entry name" value="ENDOGLUCANASE, PUTATIVE (AFU_ORTHOLOGUE AFUA_5G01830)-RELATED"/>
    <property type="match status" value="1"/>
</dbReference>
<evidence type="ECO:0000256" key="5">
    <source>
        <dbReference type="ARBA" id="ARBA00023295"/>
    </source>
</evidence>
<sequence>PPPPPPPPPPAAASPYPDYNTSPRAADATGMADSATQTAQKMRLGLNIGNTLEAMGGKSETYWGNPRITREFVQFAKASGFNAIRLPVSWNQYADATTARIESAWLARVQEVVQYCIDADLFVVLNIHWDGGWLEEHVTPEQQVAVNHKQKAFWQQIATTLRDFDGRLLFAGANEPNVKTAEQMAVLMSYHQTFIDAVRATGGRNAYRTLVVQGPSTDVELTSQLMTGWPTDTAVGRLMAEVHYYTPWNFTGMTKDETWGNQFYYWGAGNHSTTDTAHNPTWGEEATLDTMTALMKARFIDKGIPVIVGEYAAQDRSAALTGDSLTLHQKSRAAYSKAVTQRSRAMGLVPFYWDTGTLLDRSSNKVLQPQILTALVDGAS</sequence>
<feature type="non-terminal residue" evidence="10">
    <location>
        <position position="1"/>
    </location>
</feature>
<dbReference type="EC" id="3.2.1.-" evidence="10"/>
<name>A0ABW7FB69_9BURK</name>
<evidence type="ECO:0000259" key="9">
    <source>
        <dbReference type="Pfam" id="PF00150"/>
    </source>
</evidence>
<keyword evidence="6" id="KW-0624">Polysaccharide degradation</keyword>
<evidence type="ECO:0000256" key="4">
    <source>
        <dbReference type="ARBA" id="ARBA00023277"/>
    </source>
</evidence>
<accession>A0ABW7FB69</accession>
<dbReference type="Proteomes" id="UP001606210">
    <property type="component" value="Unassembled WGS sequence"/>
</dbReference>
<dbReference type="Gene3D" id="3.20.20.80">
    <property type="entry name" value="Glycosidases"/>
    <property type="match status" value="1"/>
</dbReference>
<dbReference type="SUPFAM" id="SSF51445">
    <property type="entry name" value="(Trans)glycosidases"/>
    <property type="match status" value="1"/>
</dbReference>
<organism evidence="10 11">
    <name type="scientific">Pelomonas parva</name>
    <dbReference type="NCBI Taxonomy" id="3299032"/>
    <lineage>
        <taxon>Bacteria</taxon>
        <taxon>Pseudomonadati</taxon>
        <taxon>Pseudomonadota</taxon>
        <taxon>Betaproteobacteria</taxon>
        <taxon>Burkholderiales</taxon>
        <taxon>Sphaerotilaceae</taxon>
        <taxon>Roseateles</taxon>
    </lineage>
</organism>
<feature type="domain" description="Glycoside hydrolase family 5" evidence="9">
    <location>
        <begin position="59"/>
        <end position="355"/>
    </location>
</feature>
<dbReference type="InterPro" id="IPR001547">
    <property type="entry name" value="Glyco_hydro_5"/>
</dbReference>
<reference evidence="10 11" key="1">
    <citation type="submission" date="2024-08" db="EMBL/GenBank/DDBJ databases">
        <authorList>
            <person name="Lu H."/>
        </authorList>
    </citation>
    <scope>NUCLEOTIDE SEQUENCE [LARGE SCALE GENOMIC DNA]</scope>
    <source>
        <strain evidence="10 11">LYH14W</strain>
    </source>
</reference>
<evidence type="ECO:0000256" key="8">
    <source>
        <dbReference type="SAM" id="MobiDB-lite"/>
    </source>
</evidence>
<evidence type="ECO:0000256" key="7">
    <source>
        <dbReference type="RuleBase" id="RU361153"/>
    </source>
</evidence>
<keyword evidence="11" id="KW-1185">Reference proteome</keyword>
<dbReference type="Pfam" id="PF00150">
    <property type="entry name" value="Cellulase"/>
    <property type="match status" value="1"/>
</dbReference>
<dbReference type="InterPro" id="IPR017853">
    <property type="entry name" value="GH"/>
</dbReference>
<dbReference type="RefSeq" id="WP_394484987.1">
    <property type="nucleotide sequence ID" value="NZ_JBIGHV010000017.1"/>
</dbReference>
<evidence type="ECO:0000256" key="2">
    <source>
        <dbReference type="ARBA" id="ARBA00022801"/>
    </source>
</evidence>
<protein>
    <submittedName>
        <fullName evidence="10">Glycoside hydrolase family 5 protein</fullName>
        <ecNumber evidence="10">3.2.1.-</ecNumber>
    </submittedName>
</protein>
<keyword evidence="5 7" id="KW-0326">Glycosidase</keyword>
<evidence type="ECO:0000313" key="11">
    <source>
        <dbReference type="Proteomes" id="UP001606210"/>
    </source>
</evidence>
<keyword evidence="3" id="KW-0136">Cellulose degradation</keyword>
<evidence type="ECO:0000313" key="10">
    <source>
        <dbReference type="EMBL" id="MFG6433864.1"/>
    </source>
</evidence>
<keyword evidence="4" id="KW-0119">Carbohydrate metabolism</keyword>
<keyword evidence="2 7" id="KW-0378">Hydrolase</keyword>
<dbReference type="EMBL" id="JBIGHV010000017">
    <property type="protein sequence ID" value="MFG6433864.1"/>
    <property type="molecule type" value="Genomic_DNA"/>
</dbReference>
<feature type="region of interest" description="Disordered" evidence="8">
    <location>
        <begin position="1"/>
        <end position="32"/>
    </location>
</feature>
<gene>
    <name evidence="10" type="ORF">ACG00Y_28440</name>
</gene>
<dbReference type="GO" id="GO:0016798">
    <property type="term" value="F:hydrolase activity, acting on glycosyl bonds"/>
    <property type="evidence" value="ECO:0007669"/>
    <property type="project" value="UniProtKB-KW"/>
</dbReference>
<comment type="similarity">
    <text evidence="1 7">Belongs to the glycosyl hydrolase 5 (cellulase A) family.</text>
</comment>
<dbReference type="PANTHER" id="PTHR31297">
    <property type="entry name" value="GLUCAN ENDO-1,6-BETA-GLUCOSIDASE B"/>
    <property type="match status" value="1"/>
</dbReference>
<evidence type="ECO:0000256" key="3">
    <source>
        <dbReference type="ARBA" id="ARBA00023001"/>
    </source>
</evidence>
<dbReference type="InterPro" id="IPR050386">
    <property type="entry name" value="Glycosyl_hydrolase_5"/>
</dbReference>
<feature type="compositionally biased region" description="Pro residues" evidence="8">
    <location>
        <begin position="1"/>
        <end position="12"/>
    </location>
</feature>
<proteinExistence type="inferred from homology"/>